<organism evidence="1 2">
    <name type="scientific">Zophobas morio</name>
    <dbReference type="NCBI Taxonomy" id="2755281"/>
    <lineage>
        <taxon>Eukaryota</taxon>
        <taxon>Metazoa</taxon>
        <taxon>Ecdysozoa</taxon>
        <taxon>Arthropoda</taxon>
        <taxon>Hexapoda</taxon>
        <taxon>Insecta</taxon>
        <taxon>Pterygota</taxon>
        <taxon>Neoptera</taxon>
        <taxon>Endopterygota</taxon>
        <taxon>Coleoptera</taxon>
        <taxon>Polyphaga</taxon>
        <taxon>Cucujiformia</taxon>
        <taxon>Tenebrionidae</taxon>
        <taxon>Zophobas</taxon>
    </lineage>
</organism>
<comment type="caution">
    <text evidence="1">The sequence shown here is derived from an EMBL/GenBank/DDBJ whole genome shotgun (WGS) entry which is preliminary data.</text>
</comment>
<protein>
    <submittedName>
        <fullName evidence="1">Uncharacterized protein</fullName>
    </submittedName>
</protein>
<gene>
    <name evidence="1" type="ORF">Zmor_019434</name>
</gene>
<reference evidence="1" key="1">
    <citation type="journal article" date="2023" name="G3 (Bethesda)">
        <title>Whole genome assemblies of Zophobas morio and Tenebrio molitor.</title>
        <authorList>
            <person name="Kaur S."/>
            <person name="Stinson S.A."/>
            <person name="diCenzo G.C."/>
        </authorList>
    </citation>
    <scope>NUCLEOTIDE SEQUENCE</scope>
    <source>
        <strain evidence="1">QUZm001</strain>
    </source>
</reference>
<name>A0AA38HZM4_9CUCU</name>
<dbReference type="EMBL" id="JALNTZ010000006">
    <property type="protein sequence ID" value="KAJ3647563.1"/>
    <property type="molecule type" value="Genomic_DNA"/>
</dbReference>
<sequence>MPLHFLGRLDHKLFLDTLCINYNKKPRLLLQIGVDCRLRNTASFPAKPSTFAAIPALPRSPRLWICHACTVIRWRLDQTHPLRRLALRPRPLGLTTSSERVCRRRTPVQQHRNRKITKALEKSDVLSRAYCDAPNATSFREVVRVNPPSLYIPGRGDGCCALPGNLGS</sequence>
<evidence type="ECO:0000313" key="2">
    <source>
        <dbReference type="Proteomes" id="UP001168821"/>
    </source>
</evidence>
<dbReference type="AlphaFoldDB" id="A0AA38HZM4"/>
<dbReference type="Proteomes" id="UP001168821">
    <property type="component" value="Unassembled WGS sequence"/>
</dbReference>
<accession>A0AA38HZM4</accession>
<proteinExistence type="predicted"/>
<evidence type="ECO:0000313" key="1">
    <source>
        <dbReference type="EMBL" id="KAJ3647563.1"/>
    </source>
</evidence>
<keyword evidence="2" id="KW-1185">Reference proteome</keyword>